<keyword evidence="2" id="KW-1185">Reference proteome</keyword>
<gene>
    <name evidence="1" type="ORF">PEVE_00001278</name>
</gene>
<evidence type="ECO:0000313" key="1">
    <source>
        <dbReference type="EMBL" id="CAH3019161.1"/>
    </source>
</evidence>
<evidence type="ECO:0000313" key="2">
    <source>
        <dbReference type="Proteomes" id="UP001159427"/>
    </source>
</evidence>
<sequence>MAILKSVNLFVKIDWYDNASYEEVQEKMEATIKLLDPESDPLPWALFFGWDSELIPDLPRLSKDVLD</sequence>
<comment type="caution">
    <text evidence="1">The sequence shown here is derived from an EMBL/GenBank/DDBJ whole genome shotgun (WGS) entry which is preliminary data.</text>
</comment>
<proteinExistence type="predicted"/>
<dbReference type="Proteomes" id="UP001159427">
    <property type="component" value="Unassembled WGS sequence"/>
</dbReference>
<dbReference type="EMBL" id="CALNXI010000107">
    <property type="protein sequence ID" value="CAH3019161.1"/>
    <property type="molecule type" value="Genomic_DNA"/>
</dbReference>
<protein>
    <submittedName>
        <fullName evidence="1">Uncharacterized protein</fullName>
    </submittedName>
</protein>
<name>A0ABN8LXY2_9CNID</name>
<accession>A0ABN8LXY2</accession>
<reference evidence="1 2" key="1">
    <citation type="submission" date="2022-05" db="EMBL/GenBank/DDBJ databases">
        <authorList>
            <consortium name="Genoscope - CEA"/>
            <person name="William W."/>
        </authorList>
    </citation>
    <scope>NUCLEOTIDE SEQUENCE [LARGE SCALE GENOMIC DNA]</scope>
</reference>
<organism evidence="1 2">
    <name type="scientific">Porites evermanni</name>
    <dbReference type="NCBI Taxonomy" id="104178"/>
    <lineage>
        <taxon>Eukaryota</taxon>
        <taxon>Metazoa</taxon>
        <taxon>Cnidaria</taxon>
        <taxon>Anthozoa</taxon>
        <taxon>Hexacorallia</taxon>
        <taxon>Scleractinia</taxon>
        <taxon>Fungiina</taxon>
        <taxon>Poritidae</taxon>
        <taxon>Porites</taxon>
    </lineage>
</organism>